<reference evidence="1" key="1">
    <citation type="submission" date="2019-11" db="UniProtKB">
        <authorList>
            <consortium name="WormBaseParasite"/>
        </authorList>
    </citation>
    <scope>IDENTIFICATION</scope>
</reference>
<dbReference type="WBParaSite" id="MCU_004625-RA">
    <property type="protein sequence ID" value="MCU_004625-RA"/>
    <property type="gene ID" value="MCU_004625"/>
</dbReference>
<name>A0A5K3F0P2_MESCO</name>
<organism evidence="1">
    <name type="scientific">Mesocestoides corti</name>
    <name type="common">Flatworm</name>
    <dbReference type="NCBI Taxonomy" id="53468"/>
    <lineage>
        <taxon>Eukaryota</taxon>
        <taxon>Metazoa</taxon>
        <taxon>Spiralia</taxon>
        <taxon>Lophotrochozoa</taxon>
        <taxon>Platyhelminthes</taxon>
        <taxon>Cestoda</taxon>
        <taxon>Eucestoda</taxon>
        <taxon>Cyclophyllidea</taxon>
        <taxon>Mesocestoididae</taxon>
        <taxon>Mesocestoides</taxon>
    </lineage>
</organism>
<protein>
    <submittedName>
        <fullName evidence="1">Kinesin motor domain-containing protein</fullName>
    </submittedName>
</protein>
<evidence type="ECO:0000313" key="1">
    <source>
        <dbReference type="WBParaSite" id="MCU_004625-RA"/>
    </source>
</evidence>
<sequence>FRSYVVPYQSRRAEANSCQKWKGNGDQLGNNIFQDGSQNEISQGIFSEDSLTGALTKQCAGCVGTVVTHSAIHTGVDSINCKIDSLVEVVRRLEQSNHQLWQRFGGV</sequence>
<accession>A0A5K3F0P2</accession>
<proteinExistence type="predicted"/>
<dbReference type="AlphaFoldDB" id="A0A5K3F0P2"/>